<evidence type="ECO:0000256" key="1">
    <source>
        <dbReference type="SAM" id="SignalP"/>
    </source>
</evidence>
<evidence type="ECO:0000313" key="2">
    <source>
        <dbReference type="EMBL" id="KAG6663012.1"/>
    </source>
</evidence>
<reference evidence="2" key="1">
    <citation type="submission" date="2020-12" db="EMBL/GenBank/DDBJ databases">
        <title>WGS assembly of Carya illinoinensis cv. Pawnee.</title>
        <authorList>
            <person name="Platts A."/>
            <person name="Shu S."/>
            <person name="Wright S."/>
            <person name="Barry K."/>
            <person name="Edger P."/>
            <person name="Pires J.C."/>
            <person name="Schmutz J."/>
        </authorList>
    </citation>
    <scope>NUCLEOTIDE SEQUENCE</scope>
    <source>
        <tissue evidence="2">Leaf</tissue>
    </source>
</reference>
<feature type="signal peptide" evidence="1">
    <location>
        <begin position="1"/>
        <end position="19"/>
    </location>
</feature>
<sequence length="132" mass="15104">METAICILFVPSLQLSTLCFINTLFLSSERKKNDQFCLPGIFNISLQQKQNFVNSCFILRRVRKILPGVNLGLECYLAKVAITINWFLCIWQMSVIMGTNTSLPLHESLHQATALALWRIGFFLGNFSTYKH</sequence>
<dbReference type="EMBL" id="CM031811">
    <property type="protein sequence ID" value="KAG6663012.1"/>
    <property type="molecule type" value="Genomic_DNA"/>
</dbReference>
<dbReference type="Proteomes" id="UP000811609">
    <property type="component" value="Chromosome 3"/>
</dbReference>
<gene>
    <name evidence="2" type="ORF">CIPAW_03G281800</name>
</gene>
<proteinExistence type="predicted"/>
<name>A0A8T1RA91_CARIL</name>
<keyword evidence="3" id="KW-1185">Reference proteome</keyword>
<organism evidence="2 3">
    <name type="scientific">Carya illinoinensis</name>
    <name type="common">Pecan</name>
    <dbReference type="NCBI Taxonomy" id="32201"/>
    <lineage>
        <taxon>Eukaryota</taxon>
        <taxon>Viridiplantae</taxon>
        <taxon>Streptophyta</taxon>
        <taxon>Embryophyta</taxon>
        <taxon>Tracheophyta</taxon>
        <taxon>Spermatophyta</taxon>
        <taxon>Magnoliopsida</taxon>
        <taxon>eudicotyledons</taxon>
        <taxon>Gunneridae</taxon>
        <taxon>Pentapetalae</taxon>
        <taxon>rosids</taxon>
        <taxon>fabids</taxon>
        <taxon>Fagales</taxon>
        <taxon>Juglandaceae</taxon>
        <taxon>Carya</taxon>
    </lineage>
</organism>
<dbReference type="AlphaFoldDB" id="A0A8T1RA91"/>
<keyword evidence="1" id="KW-0732">Signal</keyword>
<comment type="caution">
    <text evidence="2">The sequence shown here is derived from an EMBL/GenBank/DDBJ whole genome shotgun (WGS) entry which is preliminary data.</text>
</comment>
<feature type="chain" id="PRO_5035950252" evidence="1">
    <location>
        <begin position="20"/>
        <end position="132"/>
    </location>
</feature>
<accession>A0A8T1RA91</accession>
<evidence type="ECO:0000313" key="3">
    <source>
        <dbReference type="Proteomes" id="UP000811609"/>
    </source>
</evidence>
<protein>
    <submittedName>
        <fullName evidence="2">Uncharacterized protein</fullName>
    </submittedName>
</protein>